<dbReference type="PANTHER" id="PTHR11626:SF2">
    <property type="entry name" value="SQUALENE SYNTHASE"/>
    <property type="match status" value="1"/>
</dbReference>
<reference evidence="1 2" key="1">
    <citation type="submission" date="2021-03" db="EMBL/GenBank/DDBJ databases">
        <title>Complete genome of Streptomyces formicae strain 1H-GS9 (DSM 100524).</title>
        <authorList>
            <person name="Atanasov K.E."/>
            <person name="Altabella T."/>
            <person name="Ferrer A."/>
        </authorList>
    </citation>
    <scope>NUCLEOTIDE SEQUENCE [LARGE SCALE GENOMIC DNA]</scope>
    <source>
        <strain evidence="1 2">1H-GS9</strain>
    </source>
</reference>
<accession>A0ABY3WW88</accession>
<organism evidence="1 2">
    <name type="scientific">Streptomyces formicae</name>
    <dbReference type="NCBI Taxonomy" id="1616117"/>
    <lineage>
        <taxon>Bacteria</taxon>
        <taxon>Bacillati</taxon>
        <taxon>Actinomycetota</taxon>
        <taxon>Actinomycetes</taxon>
        <taxon>Kitasatosporales</taxon>
        <taxon>Streptomycetaceae</taxon>
        <taxon>Streptomyces</taxon>
    </lineage>
</organism>
<protein>
    <submittedName>
        <fullName evidence="1">Phytoene/squalene synthase family protein</fullName>
    </submittedName>
</protein>
<gene>
    <name evidence="1" type="ORF">J4032_09725</name>
</gene>
<dbReference type="Gene3D" id="1.10.600.10">
    <property type="entry name" value="Farnesyl Diphosphate Synthase"/>
    <property type="match status" value="1"/>
</dbReference>
<dbReference type="RefSeq" id="WP_242330366.1">
    <property type="nucleotide sequence ID" value="NZ_CP071872.1"/>
</dbReference>
<proteinExistence type="predicted"/>
<evidence type="ECO:0000313" key="1">
    <source>
        <dbReference type="EMBL" id="UNM16907.1"/>
    </source>
</evidence>
<dbReference type="PANTHER" id="PTHR11626">
    <property type="entry name" value="FARNESYL-DIPHOSPHATE FARNESYLTRANSFERASE"/>
    <property type="match status" value="1"/>
</dbReference>
<evidence type="ECO:0000313" key="2">
    <source>
        <dbReference type="Proteomes" id="UP000828924"/>
    </source>
</evidence>
<dbReference type="Proteomes" id="UP000828924">
    <property type="component" value="Chromosome"/>
</dbReference>
<name>A0ABY3WW88_9ACTN</name>
<dbReference type="SUPFAM" id="SSF48576">
    <property type="entry name" value="Terpenoid synthases"/>
    <property type="match status" value="1"/>
</dbReference>
<dbReference type="InterPro" id="IPR008949">
    <property type="entry name" value="Isoprenoid_synthase_dom_sf"/>
</dbReference>
<dbReference type="Pfam" id="PF00494">
    <property type="entry name" value="SQS_PSY"/>
    <property type="match status" value="1"/>
</dbReference>
<dbReference type="EMBL" id="CP071872">
    <property type="protein sequence ID" value="UNM16907.1"/>
    <property type="molecule type" value="Genomic_DNA"/>
</dbReference>
<dbReference type="InterPro" id="IPR002060">
    <property type="entry name" value="Squ/phyt_synthse"/>
</dbReference>
<keyword evidence="2" id="KW-1185">Reference proteome</keyword>
<dbReference type="InterPro" id="IPR044844">
    <property type="entry name" value="Trans_IPPS_euk-type"/>
</dbReference>
<sequence>MSIVQDAERVLLATSRTFYIPVVALPTGLREPVMSFFLCLRAIDEIEDHPSMADDAKQHLLRQISHTLRAGHCATGPLSVLRAYAGELPEVTQRIGEWAALAPATIADRIWETLASIADRMAEWVALQWAIDTESDLDRYTFDVAGVVGLLLSDLWAWFDGTPADRSLAVGFGRGLQTINILQNREDDLTRNIDFFPTGWNTPQVRAYAVKNLNAGDRYVADLPPGPALDFCKVPLSLAWATLDVLRQGRTKLTRHEVADLLGTTTTHMGHPPHV</sequence>